<name>A0A1G1VTI2_9BACT</name>
<evidence type="ECO:0000313" key="1">
    <source>
        <dbReference type="EMBL" id="OGY18721.1"/>
    </source>
</evidence>
<gene>
    <name evidence="1" type="ORF">A2786_04475</name>
</gene>
<protein>
    <submittedName>
        <fullName evidence="1">Uncharacterized protein</fullName>
    </submittedName>
</protein>
<dbReference type="EMBL" id="MHCJ01000003">
    <property type="protein sequence ID" value="OGY18721.1"/>
    <property type="molecule type" value="Genomic_DNA"/>
</dbReference>
<evidence type="ECO:0000313" key="2">
    <source>
        <dbReference type="Proteomes" id="UP000179233"/>
    </source>
</evidence>
<dbReference type="AlphaFoldDB" id="A0A1G1VTI2"/>
<organism evidence="1 2">
    <name type="scientific">Candidatus Chisholmbacteria bacterium RIFCSPHIGHO2_01_FULL_52_32</name>
    <dbReference type="NCBI Taxonomy" id="1797591"/>
    <lineage>
        <taxon>Bacteria</taxon>
        <taxon>Candidatus Chisholmiibacteriota</taxon>
    </lineage>
</organism>
<accession>A0A1G1VTI2</accession>
<comment type="caution">
    <text evidence="1">The sequence shown here is derived from an EMBL/GenBank/DDBJ whole genome shotgun (WGS) entry which is preliminary data.</text>
</comment>
<sequence length="79" mass="9167">MLHYRPILIEGETTVHLLPIKLLHLIKGHICSMKTYRMKNRSTQDEVEVQAETIFAACAKLGWIPAMTDVEMRKDEDQE</sequence>
<proteinExistence type="predicted"/>
<reference evidence="1 2" key="1">
    <citation type="journal article" date="2016" name="Nat. Commun.">
        <title>Thousands of microbial genomes shed light on interconnected biogeochemical processes in an aquifer system.</title>
        <authorList>
            <person name="Anantharaman K."/>
            <person name="Brown C.T."/>
            <person name="Hug L.A."/>
            <person name="Sharon I."/>
            <person name="Castelle C.J."/>
            <person name="Probst A.J."/>
            <person name="Thomas B.C."/>
            <person name="Singh A."/>
            <person name="Wilkins M.J."/>
            <person name="Karaoz U."/>
            <person name="Brodie E.L."/>
            <person name="Williams K.H."/>
            <person name="Hubbard S.S."/>
            <person name="Banfield J.F."/>
        </authorList>
    </citation>
    <scope>NUCLEOTIDE SEQUENCE [LARGE SCALE GENOMIC DNA]</scope>
</reference>
<dbReference type="Proteomes" id="UP000179233">
    <property type="component" value="Unassembled WGS sequence"/>
</dbReference>